<comment type="caution">
    <text evidence="2">The sequence shown here is derived from an EMBL/GenBank/DDBJ whole genome shotgun (WGS) entry which is preliminary data.</text>
</comment>
<protein>
    <submittedName>
        <fullName evidence="2">SMI1/KNR4 family protein</fullName>
    </submittedName>
</protein>
<proteinExistence type="predicted"/>
<keyword evidence="3" id="KW-1185">Reference proteome</keyword>
<dbReference type="AlphaFoldDB" id="A0A6I1MPY9"/>
<dbReference type="SMART" id="SM00860">
    <property type="entry name" value="SMI1_KNR4"/>
    <property type="match status" value="1"/>
</dbReference>
<reference evidence="2 3" key="1">
    <citation type="submission" date="2019-10" db="EMBL/GenBank/DDBJ databases">
        <title>The Genome Sequence of Clostridium tarantellae Isolated from Fish Brain.</title>
        <authorList>
            <person name="Bano L."/>
            <person name="Kiel M."/>
            <person name="Sales G."/>
            <person name="Doxey A.C."/>
            <person name="Mansfield M.J."/>
            <person name="Schiavone M."/>
            <person name="Rossetto O."/>
            <person name="Pirazzini M."/>
            <person name="Dobrindt U."/>
            <person name="Montecucco C."/>
        </authorList>
    </citation>
    <scope>NUCLEOTIDE SEQUENCE [LARGE SCALE GENOMIC DNA]</scope>
    <source>
        <strain evidence="2 3">DSM 3997</strain>
    </source>
</reference>
<dbReference type="RefSeq" id="WP_152891824.1">
    <property type="nucleotide sequence ID" value="NZ_WHJC01000365.1"/>
</dbReference>
<dbReference type="Pfam" id="PF09346">
    <property type="entry name" value="SMI1_KNR4"/>
    <property type="match status" value="1"/>
</dbReference>
<dbReference type="SUPFAM" id="SSF160631">
    <property type="entry name" value="SMI1/KNR4-like"/>
    <property type="match status" value="1"/>
</dbReference>
<name>A0A6I1MPY9_9CLOT</name>
<dbReference type="InterPro" id="IPR018958">
    <property type="entry name" value="Knr4/Smi1-like_dom"/>
</dbReference>
<feature type="domain" description="Knr4/Smi1-like" evidence="1">
    <location>
        <begin position="8"/>
        <end position="143"/>
    </location>
</feature>
<dbReference type="Proteomes" id="UP000430345">
    <property type="component" value="Unassembled WGS sequence"/>
</dbReference>
<dbReference type="Gene3D" id="3.40.1580.10">
    <property type="entry name" value="SMI1/KNR4-like"/>
    <property type="match status" value="1"/>
</dbReference>
<dbReference type="EMBL" id="WHJC01000365">
    <property type="protein sequence ID" value="MPQ44940.1"/>
    <property type="molecule type" value="Genomic_DNA"/>
</dbReference>
<evidence type="ECO:0000259" key="1">
    <source>
        <dbReference type="SMART" id="SM00860"/>
    </source>
</evidence>
<evidence type="ECO:0000313" key="3">
    <source>
        <dbReference type="Proteomes" id="UP000430345"/>
    </source>
</evidence>
<organism evidence="2 3">
    <name type="scientific">Clostridium tarantellae</name>
    <dbReference type="NCBI Taxonomy" id="39493"/>
    <lineage>
        <taxon>Bacteria</taxon>
        <taxon>Bacillati</taxon>
        <taxon>Bacillota</taxon>
        <taxon>Clostridia</taxon>
        <taxon>Eubacteriales</taxon>
        <taxon>Clostridiaceae</taxon>
        <taxon>Clostridium</taxon>
    </lineage>
</organism>
<sequence length="147" mass="16906">MNINSFGGASLEEIKIFEQSIGFSLPDDYKQFLIKYNGGTAKVRYSNFNVKDLNEDIPLDVLYGLNIEEKVLDLQYVNDEFIDDIFPNSIIIGDDPGSSMIILINDNDFKGIYYWDYSFYFPQSSEEENTYKIADSFKAFINGLKKP</sequence>
<dbReference type="InterPro" id="IPR037883">
    <property type="entry name" value="Knr4/Smi1-like_sf"/>
</dbReference>
<evidence type="ECO:0000313" key="2">
    <source>
        <dbReference type="EMBL" id="MPQ44940.1"/>
    </source>
</evidence>
<gene>
    <name evidence="2" type="ORF">GBZ86_14515</name>
</gene>
<accession>A0A6I1MPY9</accession>
<dbReference type="OrthoDB" id="1771562at2"/>